<accession>A0ABT5TF77</accession>
<dbReference type="Proteomes" id="UP001431784">
    <property type="component" value="Unassembled WGS sequence"/>
</dbReference>
<dbReference type="PANTHER" id="PTHR43569:SF2">
    <property type="entry name" value="AMIDOHYDROLASE-RELATED DOMAIN-CONTAINING PROTEIN"/>
    <property type="match status" value="1"/>
</dbReference>
<dbReference type="InterPro" id="IPR052350">
    <property type="entry name" value="Metallo-dep_Lactonases"/>
</dbReference>
<dbReference type="SUPFAM" id="SSF51556">
    <property type="entry name" value="Metallo-dependent hydrolases"/>
    <property type="match status" value="1"/>
</dbReference>
<dbReference type="Gene3D" id="3.20.20.140">
    <property type="entry name" value="Metal-dependent hydrolases"/>
    <property type="match status" value="1"/>
</dbReference>
<dbReference type="RefSeq" id="WP_274354441.1">
    <property type="nucleotide sequence ID" value="NZ_JAQZSM010000057.1"/>
</dbReference>
<evidence type="ECO:0000313" key="2">
    <source>
        <dbReference type="Proteomes" id="UP001431784"/>
    </source>
</evidence>
<gene>
    <name evidence="1" type="ORF">PUT78_22280</name>
</gene>
<keyword evidence="2" id="KW-1185">Reference proteome</keyword>
<comment type="caution">
    <text evidence="1">The sequence shown here is derived from an EMBL/GenBank/DDBJ whole genome shotgun (WGS) entry which is preliminary data.</text>
</comment>
<dbReference type="InterPro" id="IPR032466">
    <property type="entry name" value="Metal_Hydrolase"/>
</dbReference>
<evidence type="ECO:0000313" key="1">
    <source>
        <dbReference type="EMBL" id="MDD7973780.1"/>
    </source>
</evidence>
<reference evidence="1" key="1">
    <citation type="submission" date="2023-02" db="EMBL/GenBank/DDBJ databases">
        <title>Description of Roseinatronobacter alkalisoli sp. nov., an alkaliphilic bacerium isolated from soda soil.</title>
        <authorList>
            <person name="Wei W."/>
        </authorList>
    </citation>
    <scope>NUCLEOTIDE SEQUENCE</scope>
    <source>
        <strain evidence="1">HJB301</strain>
    </source>
</reference>
<name>A0ABT5TF77_9RHOB</name>
<dbReference type="PANTHER" id="PTHR43569">
    <property type="entry name" value="AMIDOHYDROLASE"/>
    <property type="match status" value="1"/>
</dbReference>
<sequence>MIIDAHQHFWRIARGDYGWLDTQDATIRRDFLPPDLAPLAAAGGATGTIAVQAAPTLDETRFLLELAAALSQRFLVSGWLCMKHRRRR</sequence>
<evidence type="ECO:0008006" key="3">
    <source>
        <dbReference type="Google" id="ProtNLM"/>
    </source>
</evidence>
<protein>
    <recommendedName>
        <fullName evidence="3">Amidohydrolase</fullName>
    </recommendedName>
</protein>
<dbReference type="EMBL" id="JAQZSM010000057">
    <property type="protein sequence ID" value="MDD7973780.1"/>
    <property type="molecule type" value="Genomic_DNA"/>
</dbReference>
<organism evidence="1 2">
    <name type="scientific">Roseinatronobacter alkalisoli</name>
    <dbReference type="NCBI Taxonomy" id="3028235"/>
    <lineage>
        <taxon>Bacteria</taxon>
        <taxon>Pseudomonadati</taxon>
        <taxon>Pseudomonadota</taxon>
        <taxon>Alphaproteobacteria</taxon>
        <taxon>Rhodobacterales</taxon>
        <taxon>Paracoccaceae</taxon>
        <taxon>Roseinatronobacter</taxon>
    </lineage>
</organism>
<proteinExistence type="predicted"/>